<dbReference type="Pfam" id="PF04828">
    <property type="entry name" value="GFA"/>
    <property type="match status" value="1"/>
</dbReference>
<sequence>MAEQAVIAGGCHCGAIRYEAEGAPEHHALCHCTDCRGWSGAPVMGWIAFREDHVSVTGEPVTYHSSEHGERQFCGRCGTGLFYRNASALPGLVDVQSGTLDDPATCPPSAQIMVKERLPWTRGMADLPAFTTYPGMG</sequence>
<dbReference type="PANTHER" id="PTHR33337">
    <property type="entry name" value="GFA DOMAIN-CONTAINING PROTEIN"/>
    <property type="match status" value="1"/>
</dbReference>
<dbReference type="RefSeq" id="WP_219749238.1">
    <property type="nucleotide sequence ID" value="NZ_JAHXZN010000005.1"/>
</dbReference>
<keyword evidence="7" id="KW-1185">Reference proteome</keyword>
<evidence type="ECO:0000256" key="4">
    <source>
        <dbReference type="ARBA" id="ARBA00023239"/>
    </source>
</evidence>
<evidence type="ECO:0000256" key="3">
    <source>
        <dbReference type="ARBA" id="ARBA00022833"/>
    </source>
</evidence>
<name>A0ABS7BR10_9SPHN</name>
<dbReference type="Gene3D" id="3.90.1590.10">
    <property type="entry name" value="glutathione-dependent formaldehyde- activating enzyme (gfa)"/>
    <property type="match status" value="1"/>
</dbReference>
<protein>
    <submittedName>
        <fullName evidence="6">GFA family protein</fullName>
    </submittedName>
</protein>
<dbReference type="SUPFAM" id="SSF51316">
    <property type="entry name" value="Mss4-like"/>
    <property type="match status" value="1"/>
</dbReference>
<dbReference type="PROSITE" id="PS51891">
    <property type="entry name" value="CENP_V_GFA"/>
    <property type="match status" value="1"/>
</dbReference>
<dbReference type="EMBL" id="JAHXZN010000005">
    <property type="protein sequence ID" value="MBW6531844.1"/>
    <property type="molecule type" value="Genomic_DNA"/>
</dbReference>
<evidence type="ECO:0000313" key="7">
    <source>
        <dbReference type="Proteomes" id="UP000759103"/>
    </source>
</evidence>
<proteinExistence type="inferred from homology"/>
<organism evidence="6 7">
    <name type="scientific">Sphingomonas citri</name>
    <dbReference type="NCBI Taxonomy" id="2862499"/>
    <lineage>
        <taxon>Bacteria</taxon>
        <taxon>Pseudomonadati</taxon>
        <taxon>Pseudomonadota</taxon>
        <taxon>Alphaproteobacteria</taxon>
        <taxon>Sphingomonadales</taxon>
        <taxon>Sphingomonadaceae</taxon>
        <taxon>Sphingomonas</taxon>
    </lineage>
</organism>
<dbReference type="PANTHER" id="PTHR33337:SF40">
    <property type="entry name" value="CENP-V_GFA DOMAIN-CONTAINING PROTEIN-RELATED"/>
    <property type="match status" value="1"/>
</dbReference>
<keyword evidence="4" id="KW-0456">Lyase</keyword>
<reference evidence="6 7" key="1">
    <citation type="submission" date="2021-07" db="EMBL/GenBank/DDBJ databases">
        <title>Sphingomonas sp.</title>
        <authorList>
            <person name="Feng G."/>
            <person name="Li J."/>
            <person name="Pan M."/>
        </authorList>
    </citation>
    <scope>NUCLEOTIDE SEQUENCE [LARGE SCALE GENOMIC DNA]</scope>
    <source>
        <strain evidence="6 7">RRHST34</strain>
    </source>
</reference>
<evidence type="ECO:0000256" key="1">
    <source>
        <dbReference type="ARBA" id="ARBA00005495"/>
    </source>
</evidence>
<dbReference type="InterPro" id="IPR011057">
    <property type="entry name" value="Mss4-like_sf"/>
</dbReference>
<evidence type="ECO:0000256" key="2">
    <source>
        <dbReference type="ARBA" id="ARBA00022723"/>
    </source>
</evidence>
<keyword evidence="3" id="KW-0862">Zinc</keyword>
<evidence type="ECO:0000313" key="6">
    <source>
        <dbReference type="EMBL" id="MBW6531844.1"/>
    </source>
</evidence>
<gene>
    <name evidence="6" type="ORF">KZ820_13965</name>
</gene>
<dbReference type="Proteomes" id="UP000759103">
    <property type="component" value="Unassembled WGS sequence"/>
</dbReference>
<dbReference type="InterPro" id="IPR006913">
    <property type="entry name" value="CENP-V/GFA"/>
</dbReference>
<keyword evidence="2" id="KW-0479">Metal-binding</keyword>
<evidence type="ECO:0000259" key="5">
    <source>
        <dbReference type="PROSITE" id="PS51891"/>
    </source>
</evidence>
<comment type="caution">
    <text evidence="6">The sequence shown here is derived from an EMBL/GenBank/DDBJ whole genome shotgun (WGS) entry which is preliminary data.</text>
</comment>
<feature type="domain" description="CENP-V/GFA" evidence="5">
    <location>
        <begin position="7"/>
        <end position="121"/>
    </location>
</feature>
<comment type="similarity">
    <text evidence="1">Belongs to the Gfa family.</text>
</comment>
<accession>A0ABS7BR10</accession>